<keyword evidence="2" id="KW-1185">Reference proteome</keyword>
<gene>
    <name evidence="1" type="ORF">WN55_00734</name>
</gene>
<dbReference type="OrthoDB" id="10051804at2759"/>
<protein>
    <submittedName>
        <fullName evidence="1">Uncharacterized protein</fullName>
    </submittedName>
</protein>
<evidence type="ECO:0000313" key="1">
    <source>
        <dbReference type="EMBL" id="KZC04658.1"/>
    </source>
</evidence>
<dbReference type="PANTHER" id="PTHR33964">
    <property type="entry name" value="RE45066P-RELATED"/>
    <property type="match status" value="1"/>
</dbReference>
<evidence type="ECO:0000313" key="2">
    <source>
        <dbReference type="Proteomes" id="UP000076502"/>
    </source>
</evidence>
<organism evidence="1 2">
    <name type="scientific">Dufourea novaeangliae</name>
    <name type="common">Sweat bee</name>
    <dbReference type="NCBI Taxonomy" id="178035"/>
    <lineage>
        <taxon>Eukaryota</taxon>
        <taxon>Metazoa</taxon>
        <taxon>Ecdysozoa</taxon>
        <taxon>Arthropoda</taxon>
        <taxon>Hexapoda</taxon>
        <taxon>Insecta</taxon>
        <taxon>Pterygota</taxon>
        <taxon>Neoptera</taxon>
        <taxon>Endopterygota</taxon>
        <taxon>Hymenoptera</taxon>
        <taxon>Apocrita</taxon>
        <taxon>Aculeata</taxon>
        <taxon>Apoidea</taxon>
        <taxon>Anthophila</taxon>
        <taxon>Halictidae</taxon>
        <taxon>Rophitinae</taxon>
        <taxon>Dufourea</taxon>
    </lineage>
</organism>
<sequence>MNSNDLSFARSKMYLRQMCPELENSMKCVQTFTLDCLQENQREHFSNLYADTNKMIMELCHDGPFQDEFLKHAQCMQNDSPRHNLCNKKYERITQEIERRNATIVDGSWNHYICCGFREYLDCSQHSVRRQCGDEAAQFTKQLHARMSSSMLRVNI</sequence>
<reference evidence="1 2" key="1">
    <citation type="submission" date="2015-07" db="EMBL/GenBank/DDBJ databases">
        <title>The genome of Dufourea novaeangliae.</title>
        <authorList>
            <person name="Pan H."/>
            <person name="Kapheim K."/>
        </authorList>
    </citation>
    <scope>NUCLEOTIDE SEQUENCE [LARGE SCALE GENOMIC DNA]</scope>
    <source>
        <strain evidence="1">0120121106</strain>
        <tissue evidence="1">Whole body</tissue>
    </source>
</reference>
<dbReference type="PANTHER" id="PTHR33964:SF1">
    <property type="entry name" value="RE45066P"/>
    <property type="match status" value="1"/>
</dbReference>
<dbReference type="Proteomes" id="UP000076502">
    <property type="component" value="Unassembled WGS sequence"/>
</dbReference>
<name>A0A154P077_DUFNO</name>
<dbReference type="AlphaFoldDB" id="A0A154P077"/>
<dbReference type="EMBL" id="KQ434782">
    <property type="protein sequence ID" value="KZC04658.1"/>
    <property type="molecule type" value="Genomic_DNA"/>
</dbReference>
<accession>A0A154P077</accession>
<proteinExistence type="predicted"/>